<feature type="region of interest" description="Disordered" evidence="1">
    <location>
        <begin position="1"/>
        <end position="25"/>
    </location>
</feature>
<name>A0A814KIE1_9BILA</name>
<dbReference type="EMBL" id="CAJNOL010000848">
    <property type="protein sequence ID" value="CAF1218335.1"/>
    <property type="molecule type" value="Genomic_DNA"/>
</dbReference>
<protein>
    <submittedName>
        <fullName evidence="2">Uncharacterized protein</fullName>
    </submittedName>
</protein>
<evidence type="ECO:0000256" key="1">
    <source>
        <dbReference type="SAM" id="MobiDB-lite"/>
    </source>
</evidence>
<evidence type="ECO:0000313" key="2">
    <source>
        <dbReference type="EMBL" id="CAF1052878.1"/>
    </source>
</evidence>
<dbReference type="AlphaFoldDB" id="A0A814KIE1"/>
<sequence>MATEMMCPTLQVSTTSSTTTTSTTTNFPSEFNVNLVKNGDGETGSCETSNGIKRPTSWNYNGEVTQVAYNNPKHGPMSLSSPGPRNRGNCYFFGQISSSTTMWQTIYLNNTVAAVLIDSLTVNFRLSAWIGGWEDQNDNAKISLTFLNQFSQQVGYVTNIGPVSASDRNYISMMLYREAGGVVPIGARVAKVLVTFTRTAQKSNDGSVDNIALVLHQ</sequence>
<gene>
    <name evidence="3" type="ORF">JXQ802_LOCUS25306</name>
    <name evidence="2" type="ORF">PYM288_LOCUS17237</name>
</gene>
<keyword evidence="5" id="KW-1185">Reference proteome</keyword>
<organism evidence="2 4">
    <name type="scientific">Rotaria sordida</name>
    <dbReference type="NCBI Taxonomy" id="392033"/>
    <lineage>
        <taxon>Eukaryota</taxon>
        <taxon>Metazoa</taxon>
        <taxon>Spiralia</taxon>
        <taxon>Gnathifera</taxon>
        <taxon>Rotifera</taxon>
        <taxon>Eurotatoria</taxon>
        <taxon>Bdelloidea</taxon>
        <taxon>Philodinida</taxon>
        <taxon>Philodinidae</taxon>
        <taxon>Rotaria</taxon>
    </lineage>
</organism>
<evidence type="ECO:0000313" key="4">
    <source>
        <dbReference type="Proteomes" id="UP000663854"/>
    </source>
</evidence>
<comment type="caution">
    <text evidence="2">The sequence shown here is derived from an EMBL/GenBank/DDBJ whole genome shotgun (WGS) entry which is preliminary data.</text>
</comment>
<evidence type="ECO:0000313" key="5">
    <source>
        <dbReference type="Proteomes" id="UP000663870"/>
    </source>
</evidence>
<proteinExistence type="predicted"/>
<accession>A0A814KIE1</accession>
<dbReference type="Proteomes" id="UP000663870">
    <property type="component" value="Unassembled WGS sequence"/>
</dbReference>
<reference evidence="2" key="1">
    <citation type="submission" date="2021-02" db="EMBL/GenBank/DDBJ databases">
        <authorList>
            <person name="Nowell W R."/>
        </authorList>
    </citation>
    <scope>NUCLEOTIDE SEQUENCE</scope>
</reference>
<evidence type="ECO:0000313" key="3">
    <source>
        <dbReference type="EMBL" id="CAF1218335.1"/>
    </source>
</evidence>
<feature type="compositionally biased region" description="Low complexity" evidence="1">
    <location>
        <begin position="13"/>
        <end position="25"/>
    </location>
</feature>
<dbReference type="EMBL" id="CAJNOH010000479">
    <property type="protein sequence ID" value="CAF1052878.1"/>
    <property type="molecule type" value="Genomic_DNA"/>
</dbReference>
<dbReference type="Proteomes" id="UP000663854">
    <property type="component" value="Unassembled WGS sequence"/>
</dbReference>